<evidence type="ECO:0000313" key="4">
    <source>
        <dbReference type="Proteomes" id="UP001596189"/>
    </source>
</evidence>
<dbReference type="PRINTS" id="PR01483">
    <property type="entry name" value="FASYNTHASE"/>
</dbReference>
<dbReference type="InterPro" id="IPR029069">
    <property type="entry name" value="HotDog_dom_sf"/>
</dbReference>
<protein>
    <submittedName>
        <fullName evidence="3">MaoC family dehydratase</fullName>
    </submittedName>
</protein>
<dbReference type="PANTHER" id="PTHR43841:SF3">
    <property type="entry name" value="(3R)-HYDROXYACYL-ACP DEHYDRATASE SUBUNIT HADB"/>
    <property type="match status" value="1"/>
</dbReference>
<dbReference type="Proteomes" id="UP001596189">
    <property type="component" value="Unassembled WGS sequence"/>
</dbReference>
<comment type="caution">
    <text evidence="3">The sequence shown here is derived from an EMBL/GenBank/DDBJ whole genome shotgun (WGS) entry which is preliminary data.</text>
</comment>
<evidence type="ECO:0000259" key="2">
    <source>
        <dbReference type="Pfam" id="PF01575"/>
    </source>
</evidence>
<dbReference type="SUPFAM" id="SSF54637">
    <property type="entry name" value="Thioesterase/thiol ester dehydrase-isomerase"/>
    <property type="match status" value="1"/>
</dbReference>
<organism evidence="3 4">
    <name type="scientific">Angustibacter luteus</name>
    <dbReference type="NCBI Taxonomy" id="658456"/>
    <lineage>
        <taxon>Bacteria</taxon>
        <taxon>Bacillati</taxon>
        <taxon>Actinomycetota</taxon>
        <taxon>Actinomycetes</taxon>
        <taxon>Kineosporiales</taxon>
        <taxon>Kineosporiaceae</taxon>
    </lineage>
</organism>
<dbReference type="RefSeq" id="WP_345715453.1">
    <property type="nucleotide sequence ID" value="NZ_BAABFP010000002.1"/>
</dbReference>
<keyword evidence="4" id="KW-1185">Reference proteome</keyword>
<dbReference type="PANTHER" id="PTHR43841">
    <property type="entry name" value="3-HYDROXYACYL-THIOESTER DEHYDRATASE HTDX-RELATED"/>
    <property type="match status" value="1"/>
</dbReference>
<evidence type="ECO:0000256" key="1">
    <source>
        <dbReference type="ARBA" id="ARBA00005254"/>
    </source>
</evidence>
<dbReference type="Gene3D" id="3.10.129.10">
    <property type="entry name" value="Hotdog Thioesterase"/>
    <property type="match status" value="1"/>
</dbReference>
<proteinExistence type="inferred from homology"/>
<sequence length="149" mass="15707">MTQTTAPTFDGLAVGDELPEHTFTLTRADLVRYAGASGDFNPIHWNERFAREVGLPGVIAHGMLTMATAVRLVVDWVGDPGAVVQYGVRFTKPVPVDDVEGAQVTVAGKVAVLDDEARTARIDLTATTPGPDGAALTVLGRARAVVRLA</sequence>
<dbReference type="Pfam" id="PF01575">
    <property type="entry name" value="MaoC_dehydratas"/>
    <property type="match status" value="1"/>
</dbReference>
<comment type="similarity">
    <text evidence="1">Belongs to the enoyl-CoA hydratase/isomerase family.</text>
</comment>
<dbReference type="InterPro" id="IPR003965">
    <property type="entry name" value="Fatty_acid_synthase"/>
</dbReference>
<dbReference type="CDD" id="cd03453">
    <property type="entry name" value="SAV4209_like"/>
    <property type="match status" value="1"/>
</dbReference>
<gene>
    <name evidence="3" type="ORF">ACFQDO_12075</name>
</gene>
<reference evidence="4" key="1">
    <citation type="journal article" date="2019" name="Int. J. Syst. Evol. Microbiol.">
        <title>The Global Catalogue of Microorganisms (GCM) 10K type strain sequencing project: providing services to taxonomists for standard genome sequencing and annotation.</title>
        <authorList>
            <consortium name="The Broad Institute Genomics Platform"/>
            <consortium name="The Broad Institute Genome Sequencing Center for Infectious Disease"/>
            <person name="Wu L."/>
            <person name="Ma J."/>
        </authorList>
    </citation>
    <scope>NUCLEOTIDE SEQUENCE [LARGE SCALE GENOMIC DNA]</scope>
    <source>
        <strain evidence="4">KACC 14249</strain>
    </source>
</reference>
<dbReference type="EMBL" id="JBHSRD010000004">
    <property type="protein sequence ID" value="MFC6007864.1"/>
    <property type="molecule type" value="Genomic_DNA"/>
</dbReference>
<name>A0ABW1JF96_9ACTN</name>
<dbReference type="InterPro" id="IPR002539">
    <property type="entry name" value="MaoC-like_dom"/>
</dbReference>
<evidence type="ECO:0000313" key="3">
    <source>
        <dbReference type="EMBL" id="MFC6007864.1"/>
    </source>
</evidence>
<feature type="domain" description="MaoC-like" evidence="2">
    <location>
        <begin position="20"/>
        <end position="115"/>
    </location>
</feature>
<accession>A0ABW1JF96</accession>